<reference evidence="3 4" key="1">
    <citation type="journal article" date="2023" name="Hortic Res">
        <title>Pangenome of water caltrop reveals structural variations and asymmetric subgenome divergence after allopolyploidization.</title>
        <authorList>
            <person name="Zhang X."/>
            <person name="Chen Y."/>
            <person name="Wang L."/>
            <person name="Yuan Y."/>
            <person name="Fang M."/>
            <person name="Shi L."/>
            <person name="Lu R."/>
            <person name="Comes H.P."/>
            <person name="Ma Y."/>
            <person name="Chen Y."/>
            <person name="Huang G."/>
            <person name="Zhou Y."/>
            <person name="Zheng Z."/>
            <person name="Qiu Y."/>
        </authorList>
    </citation>
    <scope>NUCLEOTIDE SEQUENCE [LARGE SCALE GENOMIC DNA]</scope>
    <source>
        <strain evidence="3">F231</strain>
    </source>
</reference>
<feature type="region of interest" description="Disordered" evidence="1">
    <location>
        <begin position="73"/>
        <end position="97"/>
    </location>
</feature>
<name>A0AAN7QNL7_TRANT</name>
<organism evidence="3 4">
    <name type="scientific">Trapa natans</name>
    <name type="common">Water chestnut</name>
    <dbReference type="NCBI Taxonomy" id="22666"/>
    <lineage>
        <taxon>Eukaryota</taxon>
        <taxon>Viridiplantae</taxon>
        <taxon>Streptophyta</taxon>
        <taxon>Embryophyta</taxon>
        <taxon>Tracheophyta</taxon>
        <taxon>Spermatophyta</taxon>
        <taxon>Magnoliopsida</taxon>
        <taxon>eudicotyledons</taxon>
        <taxon>Gunneridae</taxon>
        <taxon>Pentapetalae</taxon>
        <taxon>rosids</taxon>
        <taxon>malvids</taxon>
        <taxon>Myrtales</taxon>
        <taxon>Lythraceae</taxon>
        <taxon>Trapa</taxon>
    </lineage>
</organism>
<dbReference type="PANTHER" id="PTHR33595:SF4">
    <property type="entry name" value="EMB|CAB62340.1"/>
    <property type="match status" value="1"/>
</dbReference>
<feature type="domain" description="DUF7950" evidence="2">
    <location>
        <begin position="174"/>
        <end position="308"/>
    </location>
</feature>
<dbReference type="InterPro" id="IPR057710">
    <property type="entry name" value="DUF7950"/>
</dbReference>
<dbReference type="Proteomes" id="UP001346149">
    <property type="component" value="Unassembled WGS sequence"/>
</dbReference>
<comment type="caution">
    <text evidence="3">The sequence shown here is derived from an EMBL/GenBank/DDBJ whole genome shotgun (WGS) entry which is preliminary data.</text>
</comment>
<feature type="region of interest" description="Disordered" evidence="1">
    <location>
        <begin position="1"/>
        <end position="24"/>
    </location>
</feature>
<keyword evidence="4" id="KW-1185">Reference proteome</keyword>
<evidence type="ECO:0000313" key="3">
    <source>
        <dbReference type="EMBL" id="KAK4772501.1"/>
    </source>
</evidence>
<proteinExistence type="predicted"/>
<evidence type="ECO:0000313" key="4">
    <source>
        <dbReference type="Proteomes" id="UP001346149"/>
    </source>
</evidence>
<feature type="region of interest" description="Disordered" evidence="1">
    <location>
        <begin position="110"/>
        <end position="129"/>
    </location>
</feature>
<protein>
    <recommendedName>
        <fullName evidence="2">DUF7950 domain-containing protein</fullName>
    </recommendedName>
</protein>
<evidence type="ECO:0000259" key="2">
    <source>
        <dbReference type="Pfam" id="PF25821"/>
    </source>
</evidence>
<sequence length="312" mass="34271">MDGANRRSRGGERKLAAGSAAGDDRRMIDRVMMLRFRPIAPKPADGVHPAGVDQFGNKSLLFSGIRTKRKYVRVRSRNKNSKSSGQLERAEPPSEKAVVTLQLLPKKVDYEGESSESGGFGEHHLQQSAPSSSSVAVQSSIFISPSLTTNSQPWLPDCMSLQFPDPMATTARRIESWITVESVSTGACPDALELGRSDEEKTERLGSSACPGLVSDLSNQVLCVNYGYLEMVRRRFTGTNCDDQLVAVGLSVRAELGGLPRWCGAFTCHVRVQDTWREERRSRVVPCDVWRMDCGGFAWRLDVKTALSLGCS</sequence>
<dbReference type="PANTHER" id="PTHR33595">
    <property type="entry name" value="VON WILLEBRAND FACTOR A DOMAIN PROTEIN"/>
    <property type="match status" value="1"/>
</dbReference>
<gene>
    <name evidence="3" type="ORF">SAY86_014276</name>
</gene>
<evidence type="ECO:0000256" key="1">
    <source>
        <dbReference type="SAM" id="MobiDB-lite"/>
    </source>
</evidence>
<dbReference type="EMBL" id="JAXQNO010000020">
    <property type="protein sequence ID" value="KAK4772501.1"/>
    <property type="molecule type" value="Genomic_DNA"/>
</dbReference>
<dbReference type="AlphaFoldDB" id="A0AAN7QNL7"/>
<dbReference type="Pfam" id="PF25821">
    <property type="entry name" value="DUF7950"/>
    <property type="match status" value="1"/>
</dbReference>
<accession>A0AAN7QNL7</accession>